<feature type="coiled-coil region" evidence="1">
    <location>
        <begin position="86"/>
        <end position="113"/>
    </location>
</feature>
<evidence type="ECO:0000313" key="3">
    <source>
        <dbReference type="Proteomes" id="UP000323274"/>
    </source>
</evidence>
<sequence length="134" mass="15576">MINIMLSYPCGLSYVRNIRNKAAHNSVILNSITNKSGIILDITRANSLASELVIKAKVSRTVRRKKLSISTIHDITTTLAIYDTFIESETMKERRYKELLKRAQREKELYAQNDEIISVYRYFNQITNYLIETL</sequence>
<reference evidence="2 3" key="1">
    <citation type="submission" date="2019-04" db="EMBL/GenBank/DDBJ databases">
        <title>A pseudo-fructophilic Leuconostoc citreum strain F192-5 isolated from peel of satsuma mandarin: the first report for isolation and characterization of strain-dependent fructophilic-like characteristics.</title>
        <authorList>
            <person name="Maeno S."/>
            <person name="Tanizawa Y."/>
            <person name="Kajikawa A."/>
            <person name="Kanesaki Y."/>
            <person name="Kubota E."/>
            <person name="Arita M."/>
            <person name="Leon D."/>
            <person name="Endo A."/>
        </authorList>
    </citation>
    <scope>NUCLEOTIDE SEQUENCE [LARGE SCALE GENOMIC DNA]</scope>
    <source>
        <strain evidence="2 3">F192-5</strain>
    </source>
</reference>
<gene>
    <name evidence="2" type="ORF">LCIT_14630</name>
</gene>
<organism evidence="2 3">
    <name type="scientific">Leuconostoc citreum</name>
    <dbReference type="NCBI Taxonomy" id="33964"/>
    <lineage>
        <taxon>Bacteria</taxon>
        <taxon>Bacillati</taxon>
        <taxon>Bacillota</taxon>
        <taxon>Bacilli</taxon>
        <taxon>Lactobacillales</taxon>
        <taxon>Lactobacillaceae</taxon>
        <taxon>Leuconostoc</taxon>
    </lineage>
</organism>
<accession>A0A5A5TZH1</accession>
<evidence type="ECO:0000313" key="2">
    <source>
        <dbReference type="EMBL" id="GDZ84221.1"/>
    </source>
</evidence>
<evidence type="ECO:0008006" key="4">
    <source>
        <dbReference type="Google" id="ProtNLM"/>
    </source>
</evidence>
<dbReference type="EMBL" id="BJJW01000009">
    <property type="protein sequence ID" value="GDZ84221.1"/>
    <property type="molecule type" value="Genomic_DNA"/>
</dbReference>
<dbReference type="RefSeq" id="WP_259681509.1">
    <property type="nucleotide sequence ID" value="NZ_RICU01000012.1"/>
</dbReference>
<evidence type="ECO:0000256" key="1">
    <source>
        <dbReference type="SAM" id="Coils"/>
    </source>
</evidence>
<proteinExistence type="predicted"/>
<keyword evidence="1" id="KW-0175">Coiled coil</keyword>
<dbReference type="Proteomes" id="UP000323274">
    <property type="component" value="Unassembled WGS sequence"/>
</dbReference>
<comment type="caution">
    <text evidence="2">The sequence shown here is derived from an EMBL/GenBank/DDBJ whole genome shotgun (WGS) entry which is preliminary data.</text>
</comment>
<name>A0A5A5TZH1_LEUCI</name>
<protein>
    <recommendedName>
        <fullName evidence="4">Abi family protein</fullName>
    </recommendedName>
</protein>
<dbReference type="AlphaFoldDB" id="A0A5A5TZH1"/>